<name>A0A3E0H7V8_9GAMM</name>
<dbReference type="RefSeq" id="WP_181898933.1">
    <property type="nucleotide sequence ID" value="NZ_QUNR01000001.1"/>
</dbReference>
<dbReference type="Proteomes" id="UP000256774">
    <property type="component" value="Unassembled WGS sequence"/>
</dbReference>
<keyword evidence="1" id="KW-1133">Transmembrane helix</keyword>
<keyword evidence="1" id="KW-0812">Transmembrane</keyword>
<sequence length="58" mass="6806">MYIDRLILLFVVGAYLLSPVIIDWWSEGGSAWYRPYTIWALLIALGYWVARSRDLNDL</sequence>
<protein>
    <submittedName>
        <fullName evidence="2">Uncharacterized protein</fullName>
    </submittedName>
</protein>
<gene>
    <name evidence="2" type="ORF">DFR26_0016</name>
</gene>
<evidence type="ECO:0000313" key="2">
    <source>
        <dbReference type="EMBL" id="REH39825.1"/>
    </source>
</evidence>
<keyword evidence="1" id="KW-0472">Membrane</keyword>
<proteinExistence type="predicted"/>
<feature type="transmembrane region" description="Helical" evidence="1">
    <location>
        <begin position="31"/>
        <end position="50"/>
    </location>
</feature>
<organism evidence="2 3">
    <name type="scientific">Paraperlucidibaca baekdonensis</name>
    <dbReference type="NCBI Taxonomy" id="748120"/>
    <lineage>
        <taxon>Bacteria</taxon>
        <taxon>Pseudomonadati</taxon>
        <taxon>Pseudomonadota</taxon>
        <taxon>Gammaproteobacteria</taxon>
        <taxon>Moraxellales</taxon>
        <taxon>Moraxellaceae</taxon>
        <taxon>Paraperlucidibaca</taxon>
    </lineage>
</organism>
<evidence type="ECO:0000313" key="3">
    <source>
        <dbReference type="Proteomes" id="UP000256774"/>
    </source>
</evidence>
<evidence type="ECO:0000256" key="1">
    <source>
        <dbReference type="SAM" id="Phobius"/>
    </source>
</evidence>
<keyword evidence="3" id="KW-1185">Reference proteome</keyword>
<reference evidence="2 3" key="1">
    <citation type="submission" date="2018-08" db="EMBL/GenBank/DDBJ databases">
        <title>Genomic Encyclopedia of Type Strains, Phase IV (KMG-IV): sequencing the most valuable type-strain genomes for metagenomic binning, comparative biology and taxonomic classification.</title>
        <authorList>
            <person name="Goeker M."/>
        </authorList>
    </citation>
    <scope>NUCLEOTIDE SEQUENCE [LARGE SCALE GENOMIC DNA]</scope>
    <source>
        <strain evidence="2 3">DSM 26022</strain>
    </source>
</reference>
<comment type="caution">
    <text evidence="2">The sequence shown here is derived from an EMBL/GenBank/DDBJ whole genome shotgun (WGS) entry which is preliminary data.</text>
</comment>
<feature type="transmembrane region" description="Helical" evidence="1">
    <location>
        <begin position="7"/>
        <end position="25"/>
    </location>
</feature>
<dbReference type="EMBL" id="QUNR01000001">
    <property type="protein sequence ID" value="REH39825.1"/>
    <property type="molecule type" value="Genomic_DNA"/>
</dbReference>
<accession>A0A3E0H7V8</accession>
<dbReference type="AlphaFoldDB" id="A0A3E0H7V8"/>